<protein>
    <submittedName>
        <fullName evidence="2">Uncharacterized protein</fullName>
    </submittedName>
</protein>
<accession>A0AAV7GV01</accession>
<reference evidence="2 3" key="1">
    <citation type="journal article" date="2021" name="Hortic Res">
        <title>Chromosome-scale assembly of the Dendrobium chrysotoxum genome enhances the understanding of orchid evolution.</title>
        <authorList>
            <person name="Zhang Y."/>
            <person name="Zhang G.Q."/>
            <person name="Zhang D."/>
            <person name="Liu X.D."/>
            <person name="Xu X.Y."/>
            <person name="Sun W.H."/>
            <person name="Yu X."/>
            <person name="Zhu X."/>
            <person name="Wang Z.W."/>
            <person name="Zhao X."/>
            <person name="Zhong W.Y."/>
            <person name="Chen H."/>
            <person name="Yin W.L."/>
            <person name="Huang T."/>
            <person name="Niu S.C."/>
            <person name="Liu Z.J."/>
        </authorList>
    </citation>
    <scope>NUCLEOTIDE SEQUENCE [LARGE SCALE GENOMIC DNA]</scope>
    <source>
        <strain evidence="2">Lindl</strain>
    </source>
</reference>
<evidence type="ECO:0000313" key="3">
    <source>
        <dbReference type="Proteomes" id="UP000775213"/>
    </source>
</evidence>
<feature type="region of interest" description="Disordered" evidence="1">
    <location>
        <begin position="13"/>
        <end position="39"/>
    </location>
</feature>
<dbReference type="Proteomes" id="UP000775213">
    <property type="component" value="Unassembled WGS sequence"/>
</dbReference>
<evidence type="ECO:0000313" key="2">
    <source>
        <dbReference type="EMBL" id="KAH0459533.1"/>
    </source>
</evidence>
<evidence type="ECO:0000256" key="1">
    <source>
        <dbReference type="SAM" id="MobiDB-lite"/>
    </source>
</evidence>
<gene>
    <name evidence="2" type="ORF">IEQ34_012347</name>
</gene>
<dbReference type="EMBL" id="JAGFBR010000011">
    <property type="protein sequence ID" value="KAH0459533.1"/>
    <property type="molecule type" value="Genomic_DNA"/>
</dbReference>
<keyword evidence="3" id="KW-1185">Reference proteome</keyword>
<name>A0AAV7GV01_DENCH</name>
<organism evidence="2 3">
    <name type="scientific">Dendrobium chrysotoxum</name>
    <name type="common">Orchid</name>
    <dbReference type="NCBI Taxonomy" id="161865"/>
    <lineage>
        <taxon>Eukaryota</taxon>
        <taxon>Viridiplantae</taxon>
        <taxon>Streptophyta</taxon>
        <taxon>Embryophyta</taxon>
        <taxon>Tracheophyta</taxon>
        <taxon>Spermatophyta</taxon>
        <taxon>Magnoliopsida</taxon>
        <taxon>Liliopsida</taxon>
        <taxon>Asparagales</taxon>
        <taxon>Orchidaceae</taxon>
        <taxon>Epidendroideae</taxon>
        <taxon>Malaxideae</taxon>
        <taxon>Dendrobiinae</taxon>
        <taxon>Dendrobium</taxon>
    </lineage>
</organism>
<comment type="caution">
    <text evidence="2">The sequence shown here is derived from an EMBL/GenBank/DDBJ whole genome shotgun (WGS) entry which is preliminary data.</text>
</comment>
<dbReference type="AlphaFoldDB" id="A0AAV7GV01"/>
<proteinExistence type="predicted"/>
<sequence>MAEKDVELFVEDGIGCGDGDDGVESNGSDGGSEAEHCGERLSSHQWPQSYRYFFLQFLLQAQIKIF</sequence>